<accession>A0A175W7V1</accession>
<dbReference type="GO" id="GO:0005737">
    <property type="term" value="C:cytoplasm"/>
    <property type="evidence" value="ECO:0007669"/>
    <property type="project" value="TreeGrafter"/>
</dbReference>
<feature type="domain" description="Serine hydrolase" evidence="2">
    <location>
        <begin position="2"/>
        <end position="204"/>
    </location>
</feature>
<dbReference type="InterPro" id="IPR029058">
    <property type="entry name" value="AB_hydrolase_fold"/>
</dbReference>
<dbReference type="OrthoDB" id="414698at2759"/>
<dbReference type="Gene3D" id="3.40.50.1820">
    <property type="entry name" value="alpha/beta hydrolase"/>
    <property type="match status" value="1"/>
</dbReference>
<sequence length="220" mass="24429">MRFICLHGMGTGAEIFEAQIGPLQRALGGLHEFEFYEGEYETPAAEGIKGIFDCESYKTWYDPSVGPDSHRKAMAMVQEIIEEEGPFDGCIGFSQGAALLASLILSHQAQHPFAPPLFRLAVFICGSSALSVSETTGTWNRLNPSELEKKGQRIKVPTVHIYGSNDPAYHESLNLKNMCEPRFRLEYDHKKGHEVPRAVQITEQMAGVVRKGIEMALMAQ</sequence>
<dbReference type="GO" id="GO:0016787">
    <property type="term" value="F:hydrolase activity"/>
    <property type="evidence" value="ECO:0007669"/>
    <property type="project" value="UniProtKB-KW"/>
</dbReference>
<dbReference type="Proteomes" id="UP000078237">
    <property type="component" value="Unassembled WGS sequence"/>
</dbReference>
<evidence type="ECO:0000259" key="2">
    <source>
        <dbReference type="Pfam" id="PF03959"/>
    </source>
</evidence>
<keyword evidence="1" id="KW-0378">Hydrolase</keyword>
<keyword evidence="4" id="KW-1185">Reference proteome</keyword>
<dbReference type="Pfam" id="PF03959">
    <property type="entry name" value="FSH1"/>
    <property type="match status" value="1"/>
</dbReference>
<dbReference type="InterPro" id="IPR050593">
    <property type="entry name" value="LovG"/>
</dbReference>
<dbReference type="PANTHER" id="PTHR48070:SF7">
    <property type="entry name" value="SERINE HYDROLASE FSH DOMAIN-CONTAINING PROTEIN-RELATED"/>
    <property type="match status" value="1"/>
</dbReference>
<dbReference type="EMBL" id="LCTW02000079">
    <property type="protein sequence ID" value="KXX79713.1"/>
    <property type="molecule type" value="Genomic_DNA"/>
</dbReference>
<protein>
    <submittedName>
        <fullName evidence="3">Dihydrofolate reductase</fullName>
    </submittedName>
</protein>
<dbReference type="AlphaFoldDB" id="A0A175W7V1"/>
<evidence type="ECO:0000256" key="1">
    <source>
        <dbReference type="ARBA" id="ARBA00022801"/>
    </source>
</evidence>
<comment type="caution">
    <text evidence="3">The sequence shown here is derived from an EMBL/GenBank/DDBJ whole genome shotgun (WGS) entry which is preliminary data.</text>
</comment>
<dbReference type="SUPFAM" id="SSF53474">
    <property type="entry name" value="alpha/beta-Hydrolases"/>
    <property type="match status" value="1"/>
</dbReference>
<evidence type="ECO:0000313" key="3">
    <source>
        <dbReference type="EMBL" id="KXX79713.1"/>
    </source>
</evidence>
<dbReference type="InterPro" id="IPR005645">
    <property type="entry name" value="FSH-like_dom"/>
</dbReference>
<dbReference type="GO" id="GO:0019748">
    <property type="term" value="P:secondary metabolic process"/>
    <property type="evidence" value="ECO:0007669"/>
    <property type="project" value="TreeGrafter"/>
</dbReference>
<organism evidence="3 4">
    <name type="scientific">Madurella mycetomatis</name>
    <dbReference type="NCBI Taxonomy" id="100816"/>
    <lineage>
        <taxon>Eukaryota</taxon>
        <taxon>Fungi</taxon>
        <taxon>Dikarya</taxon>
        <taxon>Ascomycota</taxon>
        <taxon>Pezizomycotina</taxon>
        <taxon>Sordariomycetes</taxon>
        <taxon>Sordariomycetidae</taxon>
        <taxon>Sordariales</taxon>
        <taxon>Sordariales incertae sedis</taxon>
        <taxon>Madurella</taxon>
    </lineage>
</organism>
<dbReference type="STRING" id="100816.A0A175W7V1"/>
<dbReference type="PANTHER" id="PTHR48070">
    <property type="entry name" value="ESTERASE OVCA2"/>
    <property type="match status" value="1"/>
</dbReference>
<gene>
    <name evidence="3" type="ORF">MMYC01_203789</name>
</gene>
<proteinExistence type="predicted"/>
<name>A0A175W7V1_9PEZI</name>
<evidence type="ECO:0000313" key="4">
    <source>
        <dbReference type="Proteomes" id="UP000078237"/>
    </source>
</evidence>
<dbReference type="GO" id="GO:0005634">
    <property type="term" value="C:nucleus"/>
    <property type="evidence" value="ECO:0007669"/>
    <property type="project" value="TreeGrafter"/>
</dbReference>
<reference evidence="3 4" key="1">
    <citation type="journal article" date="2016" name="Genome Announc.">
        <title>Genome Sequence of Madurella mycetomatis mm55, Isolated from a Human Mycetoma Case in Sudan.</title>
        <authorList>
            <person name="Smit S."/>
            <person name="Derks M.F."/>
            <person name="Bervoets S."/>
            <person name="Fahal A."/>
            <person name="van Leeuwen W."/>
            <person name="van Belkum A."/>
            <person name="van de Sande W.W."/>
        </authorList>
    </citation>
    <scope>NUCLEOTIDE SEQUENCE [LARGE SCALE GENOMIC DNA]</scope>
    <source>
        <strain evidence="4">mm55</strain>
    </source>
</reference>
<dbReference type="VEuPathDB" id="FungiDB:MMYC01_203789"/>